<evidence type="ECO:0000313" key="1">
    <source>
        <dbReference type="EMBL" id="ATZ45784.1"/>
    </source>
</evidence>
<name>A0A384J609_BOTFB</name>
<keyword evidence="2" id="KW-1185">Reference proteome</keyword>
<proteinExistence type="predicted"/>
<dbReference type="AlphaFoldDB" id="A0A384J609"/>
<organism evidence="1 2">
    <name type="scientific">Botryotinia fuckeliana (strain B05.10)</name>
    <name type="common">Noble rot fungus</name>
    <name type="synonym">Botrytis cinerea</name>
    <dbReference type="NCBI Taxonomy" id="332648"/>
    <lineage>
        <taxon>Eukaryota</taxon>
        <taxon>Fungi</taxon>
        <taxon>Dikarya</taxon>
        <taxon>Ascomycota</taxon>
        <taxon>Pezizomycotina</taxon>
        <taxon>Leotiomycetes</taxon>
        <taxon>Helotiales</taxon>
        <taxon>Sclerotiniaceae</taxon>
        <taxon>Botrytis</taxon>
    </lineage>
</organism>
<dbReference type="KEGG" id="bfu:BCIN_01g05050"/>
<dbReference type="Proteomes" id="UP000001798">
    <property type="component" value="Chromosome 1"/>
</dbReference>
<sequence length="125" mass="14247">MYQDSFPFPFLFFPTFHFPTRHCKETVPHNAVPTTEPSQQRPSWLKKANECAILSHLTSYYHLLENKSQYLTTPAINQPNHYSYVTQLRIKLSSVSISKARTARHVAGAAASLPYDTQSHTIIIA</sequence>
<dbReference type="EMBL" id="CP009805">
    <property type="protein sequence ID" value="ATZ45784.1"/>
    <property type="molecule type" value="Genomic_DNA"/>
</dbReference>
<reference evidence="1 2" key="3">
    <citation type="journal article" date="2017" name="Mol. Plant Pathol.">
        <title>A gapless genome sequence of the fungus Botrytis cinerea.</title>
        <authorList>
            <person name="Van Kan J.A."/>
            <person name="Stassen J.H."/>
            <person name="Mosbach A."/>
            <person name="Van Der Lee T.A."/>
            <person name="Faino L."/>
            <person name="Farmer A.D."/>
            <person name="Papasotiriou D.G."/>
            <person name="Zhou S."/>
            <person name="Seidl M.F."/>
            <person name="Cottam E."/>
            <person name="Edel D."/>
            <person name="Hahn M."/>
            <person name="Schwartz D.C."/>
            <person name="Dietrich R.A."/>
            <person name="Widdison S."/>
            <person name="Scalliet G."/>
        </authorList>
    </citation>
    <scope>NUCLEOTIDE SEQUENCE [LARGE SCALE GENOMIC DNA]</scope>
    <source>
        <strain evidence="1 2">B05.10</strain>
    </source>
</reference>
<dbReference type="GeneID" id="5428815"/>
<accession>A0A384J609</accession>
<reference evidence="1 2" key="1">
    <citation type="journal article" date="2011" name="PLoS Genet.">
        <title>Genomic analysis of the necrotrophic fungal pathogens Sclerotinia sclerotiorum and Botrytis cinerea.</title>
        <authorList>
            <person name="Amselem J."/>
            <person name="Cuomo C.A."/>
            <person name="van Kan J.A."/>
            <person name="Viaud M."/>
            <person name="Benito E.P."/>
            <person name="Couloux A."/>
            <person name="Coutinho P.M."/>
            <person name="de Vries R.P."/>
            <person name="Dyer P.S."/>
            <person name="Fillinger S."/>
            <person name="Fournier E."/>
            <person name="Gout L."/>
            <person name="Hahn M."/>
            <person name="Kohn L."/>
            <person name="Lapalu N."/>
            <person name="Plummer K.M."/>
            <person name="Pradier J.M."/>
            <person name="Quevillon E."/>
            <person name="Sharon A."/>
            <person name="Simon A."/>
            <person name="ten Have A."/>
            <person name="Tudzynski B."/>
            <person name="Tudzynski P."/>
            <person name="Wincker P."/>
            <person name="Andrew M."/>
            <person name="Anthouard V."/>
            <person name="Beever R.E."/>
            <person name="Beffa R."/>
            <person name="Benoit I."/>
            <person name="Bouzid O."/>
            <person name="Brault B."/>
            <person name="Chen Z."/>
            <person name="Choquer M."/>
            <person name="Collemare J."/>
            <person name="Cotton P."/>
            <person name="Danchin E.G."/>
            <person name="Da Silva C."/>
            <person name="Gautier A."/>
            <person name="Giraud C."/>
            <person name="Giraud T."/>
            <person name="Gonzalez C."/>
            <person name="Grossetete S."/>
            <person name="Guldener U."/>
            <person name="Henrissat B."/>
            <person name="Howlett B.J."/>
            <person name="Kodira C."/>
            <person name="Kretschmer M."/>
            <person name="Lappartient A."/>
            <person name="Leroch M."/>
            <person name="Levis C."/>
            <person name="Mauceli E."/>
            <person name="Neuveglise C."/>
            <person name="Oeser B."/>
            <person name="Pearson M."/>
            <person name="Poulain J."/>
            <person name="Poussereau N."/>
            <person name="Quesneville H."/>
            <person name="Rascle C."/>
            <person name="Schumacher J."/>
            <person name="Segurens B."/>
            <person name="Sexton A."/>
            <person name="Silva E."/>
            <person name="Sirven C."/>
            <person name="Soanes D.M."/>
            <person name="Talbot N.J."/>
            <person name="Templeton M."/>
            <person name="Yandava C."/>
            <person name="Yarden O."/>
            <person name="Zeng Q."/>
            <person name="Rollins J.A."/>
            <person name="Lebrun M.H."/>
            <person name="Dickman M."/>
        </authorList>
    </citation>
    <scope>NUCLEOTIDE SEQUENCE [LARGE SCALE GENOMIC DNA]</scope>
    <source>
        <strain evidence="1 2">B05.10</strain>
    </source>
</reference>
<reference evidence="1 2" key="2">
    <citation type="journal article" date="2012" name="Eukaryot. Cell">
        <title>Genome update of Botrytis cinerea strains B05.10 and T4.</title>
        <authorList>
            <person name="Staats M."/>
            <person name="van Kan J.A."/>
        </authorList>
    </citation>
    <scope>NUCLEOTIDE SEQUENCE [LARGE SCALE GENOMIC DNA]</scope>
    <source>
        <strain evidence="1 2">B05.10</strain>
    </source>
</reference>
<dbReference type="VEuPathDB" id="FungiDB:Bcin01g05050"/>
<dbReference type="RefSeq" id="XP_024546281.1">
    <property type="nucleotide sequence ID" value="XM_024690512.1"/>
</dbReference>
<protein>
    <submittedName>
        <fullName evidence="1">Uncharacterized protein</fullName>
    </submittedName>
</protein>
<dbReference type="OrthoDB" id="10469154at2759"/>
<evidence type="ECO:0000313" key="2">
    <source>
        <dbReference type="Proteomes" id="UP000001798"/>
    </source>
</evidence>
<gene>
    <name evidence="1" type="ORF">BCIN_01g05050</name>
</gene>